<feature type="binding site" evidence="14">
    <location>
        <position position="396"/>
    </location>
    <ligand>
        <name>Ca(2+)</name>
        <dbReference type="ChEBI" id="CHEBI:29108"/>
        <label>5</label>
    </ligand>
</feature>
<feature type="binding site" evidence="13">
    <location>
        <position position="265"/>
    </location>
    <ligand>
        <name>Zn(2+)</name>
        <dbReference type="ChEBI" id="CHEBI:29105"/>
        <label>2</label>
        <note>catalytic</note>
    </ligand>
</feature>
<evidence type="ECO:0000256" key="12">
    <source>
        <dbReference type="PIRSR" id="PIRSR001191-1"/>
    </source>
</evidence>
<proteinExistence type="inferred from homology"/>
<evidence type="ECO:0000313" key="20">
    <source>
        <dbReference type="EMBL" id="JAC44052.1"/>
    </source>
</evidence>
<evidence type="ECO:0000256" key="6">
    <source>
        <dbReference type="ARBA" id="ARBA00022801"/>
    </source>
</evidence>
<evidence type="ECO:0000256" key="16">
    <source>
        <dbReference type="PROSITE-ProRule" id="PRU01011"/>
    </source>
</evidence>
<feature type="repeat" description="Hemopexin" evidence="16">
    <location>
        <begin position="436"/>
        <end position="485"/>
    </location>
</feature>
<feature type="binding site" evidence="14">
    <location>
        <position position="394"/>
    </location>
    <ligand>
        <name>Ca(2+)</name>
        <dbReference type="ChEBI" id="CHEBI:29108"/>
        <label>4</label>
    </ligand>
</feature>
<evidence type="ECO:0000256" key="2">
    <source>
        <dbReference type="ARBA" id="ARBA00022670"/>
    </source>
</evidence>
<protein>
    <submittedName>
        <fullName evidence="20">Matrix metalloproteinase-14</fullName>
    </submittedName>
</protein>
<dbReference type="Pfam" id="PF00413">
    <property type="entry name" value="Peptidase_M10"/>
    <property type="match status" value="1"/>
</dbReference>
<dbReference type="PRINTS" id="PR00138">
    <property type="entry name" value="MATRIXIN"/>
</dbReference>
<feature type="binding site" evidence="14">
    <location>
        <position position="224"/>
    </location>
    <ligand>
        <name>Ca(2+)</name>
        <dbReference type="ChEBI" id="CHEBI:29108"/>
        <label>3</label>
    </ligand>
</feature>
<evidence type="ECO:0000256" key="18">
    <source>
        <dbReference type="SAM" id="Phobius"/>
    </source>
</evidence>
<dbReference type="SMART" id="SM00235">
    <property type="entry name" value="ZnMc"/>
    <property type="match status" value="1"/>
</dbReference>
<feature type="repeat" description="Hemopexin" evidence="16">
    <location>
        <begin position="486"/>
        <end position="535"/>
    </location>
</feature>
<dbReference type="EMBL" id="GAKP01014891">
    <property type="protein sequence ID" value="JAC44061.1"/>
    <property type="molecule type" value="Transcribed_RNA"/>
</dbReference>
<dbReference type="PANTHER" id="PTHR10201">
    <property type="entry name" value="MATRIX METALLOPROTEINASE"/>
    <property type="match status" value="1"/>
</dbReference>
<evidence type="ECO:0000256" key="9">
    <source>
        <dbReference type="ARBA" id="ARBA00023049"/>
    </source>
</evidence>
<feature type="binding site" evidence="14">
    <location>
        <position position="218"/>
    </location>
    <ligand>
        <name>Zn(2+)</name>
        <dbReference type="ChEBI" id="CHEBI:29105"/>
        <label>1</label>
    </ligand>
</feature>
<feature type="binding site" evidence="14">
    <location>
        <position position="348"/>
    </location>
    <ligand>
        <name>Ca(2+)</name>
        <dbReference type="ChEBI" id="CHEBI:29108"/>
        <label>4</label>
    </ligand>
</feature>
<evidence type="ECO:0000256" key="5">
    <source>
        <dbReference type="ARBA" id="ARBA00022737"/>
    </source>
</evidence>
<keyword evidence="7 13" id="KW-0862">Zinc</keyword>
<evidence type="ECO:0000256" key="17">
    <source>
        <dbReference type="SAM" id="MobiDB-lite"/>
    </source>
</evidence>
<keyword evidence="2" id="KW-0645">Protease</keyword>
<dbReference type="PIRSF" id="PIRSF001191">
    <property type="entry name" value="Peptidase_M10A_matrix"/>
    <property type="match status" value="1"/>
</dbReference>
<feature type="binding site" evidence="14">
    <location>
        <position position="231"/>
    </location>
    <ligand>
        <name>Zn(2+)</name>
        <dbReference type="ChEBI" id="CHEBI:29105"/>
        <label>1</label>
    </ligand>
</feature>
<evidence type="ECO:0000256" key="4">
    <source>
        <dbReference type="ARBA" id="ARBA00022729"/>
    </source>
</evidence>
<keyword evidence="6" id="KW-0378">Hydrolase</keyword>
<feature type="domain" description="Peptidase metallopeptidase" evidence="19">
    <location>
        <begin position="153"/>
        <end position="310"/>
    </location>
</feature>
<keyword evidence="18" id="KW-0472">Membrane</keyword>
<keyword evidence="3 13" id="KW-0479">Metal-binding</keyword>
<dbReference type="Gene3D" id="2.110.10.10">
    <property type="entry name" value="Hemopexin-like domain"/>
    <property type="match status" value="1"/>
</dbReference>
<dbReference type="InterPro" id="IPR036375">
    <property type="entry name" value="Hemopexin-like_dom_sf"/>
</dbReference>
<feature type="active site" evidence="12">
    <location>
        <position position="266"/>
    </location>
</feature>
<feature type="binding site" evidence="14">
    <location>
        <position position="247"/>
    </location>
    <ligand>
        <name>Ca(2+)</name>
        <dbReference type="ChEBI" id="CHEBI:29108"/>
        <label>3</label>
    </ligand>
</feature>
<feature type="binding site" evidence="14">
    <location>
        <position position="216"/>
    </location>
    <ligand>
        <name>Zn(2+)</name>
        <dbReference type="ChEBI" id="CHEBI:29105"/>
        <label>1</label>
    </ligand>
</feature>
<dbReference type="SUPFAM" id="SSF47090">
    <property type="entry name" value="PGBD-like"/>
    <property type="match status" value="1"/>
</dbReference>
<dbReference type="GO" id="GO:0005615">
    <property type="term" value="C:extracellular space"/>
    <property type="evidence" value="ECO:0007669"/>
    <property type="project" value="TreeGrafter"/>
</dbReference>
<feature type="binding site" evidence="14">
    <location>
        <position position="489"/>
    </location>
    <ligand>
        <name>Ca(2+)</name>
        <dbReference type="ChEBI" id="CHEBI:29108"/>
        <label>4</label>
    </ligand>
</feature>
<dbReference type="GO" id="GO:0006508">
    <property type="term" value="P:proteolysis"/>
    <property type="evidence" value="ECO:0007669"/>
    <property type="project" value="UniProtKB-KW"/>
</dbReference>
<organism evidence="20">
    <name type="scientific">Bactrocera dorsalis</name>
    <name type="common">Oriental fruit fly</name>
    <name type="synonym">Dacus dorsalis</name>
    <dbReference type="NCBI Taxonomy" id="27457"/>
    <lineage>
        <taxon>Eukaryota</taxon>
        <taxon>Metazoa</taxon>
        <taxon>Ecdysozoa</taxon>
        <taxon>Arthropoda</taxon>
        <taxon>Hexapoda</taxon>
        <taxon>Insecta</taxon>
        <taxon>Pterygota</taxon>
        <taxon>Neoptera</taxon>
        <taxon>Endopterygota</taxon>
        <taxon>Diptera</taxon>
        <taxon>Brachycera</taxon>
        <taxon>Muscomorpha</taxon>
        <taxon>Tephritoidea</taxon>
        <taxon>Tephritidae</taxon>
        <taxon>Bactrocera</taxon>
        <taxon>Bactrocera</taxon>
    </lineage>
</organism>
<feature type="binding site" evidence="14">
    <location>
        <position position="223"/>
    </location>
    <ligand>
        <name>Ca(2+)</name>
        <dbReference type="ChEBI" id="CHEBI:29108"/>
        <label>3</label>
    </ligand>
</feature>
<sequence length="621" mass="69365">MMLHYNSMRRSTAKCPTAKRSQSTTDSVRLSSIEGLAYNMRSCQQCSVFIVLVTLVALIGIVSPNPVQTTTQAEIYLSQFGYLPASARNPANGGLLDATTWTKAVQDFQSFAGLNVTGDLDGETLELMSLPRCGVRDKVGFGTDSRSKRYALQGSRWRVKALTYKISKYPKRLKRNDVDAEIARAFSVWSDFTDLSFTPKASGPVHIEIKFVESEHGDGDAFDGVGGTLAHAFFPVFGGDAHFDDAELWTIGSPRGTNLFQVAAHEFGHSLGLSHSDVRSALMAPFYRGFDPVFKLDSDDVLAIQALYGKKTVGVADRGGFPKTTQRPVISAPKVPRDDLICKDPKVDTLFNSADGQTYAFKGNKYYRLTENSIADGYPKLISDGWAGLPGDIDAAFTYKNGKTYFFKGTKYWRYNGRQMDGDYPKEISEGFTGIPDHLDAAMVWGGNGKIYFYKGSKFWRFDPLKRPPVKSSYPKPISNWEGLPNNIDAALQYTNGYTYFFKGDKYYRFNDRTFSVDAANPPFPRPSAHWWFGCKNVPSSTGNIIENSYEPFLHSAYNNDENDESLQFEAGNDDHQAHDESPEADVSRQSNSANKYYTSHNWSMFLATSLMVLIYNFKSR</sequence>
<keyword evidence="8 14" id="KW-0106">Calcium</keyword>
<keyword evidence="18" id="KW-1133">Transmembrane helix</keyword>
<dbReference type="GO" id="GO:0004222">
    <property type="term" value="F:metalloendopeptidase activity"/>
    <property type="evidence" value="ECO:0007669"/>
    <property type="project" value="InterPro"/>
</dbReference>
<dbReference type="SMART" id="SM00120">
    <property type="entry name" value="HX"/>
    <property type="match status" value="4"/>
</dbReference>
<dbReference type="InterPro" id="IPR006026">
    <property type="entry name" value="Peptidase_Metallo"/>
</dbReference>
<feature type="binding site" evidence="14">
    <location>
        <position position="442"/>
    </location>
    <ligand>
        <name>Ca(2+)</name>
        <dbReference type="ChEBI" id="CHEBI:29108"/>
        <label>5</label>
    </ligand>
</feature>
<keyword evidence="11" id="KW-1015">Disulfide bond</keyword>
<dbReference type="EMBL" id="GAKP01014900">
    <property type="protein sequence ID" value="JAC44052.1"/>
    <property type="molecule type" value="Transcribed_RNA"/>
</dbReference>
<dbReference type="FunFam" id="2.110.10.10:FF:000007">
    <property type="entry name" value="stromelysin-3 isoform X2"/>
    <property type="match status" value="1"/>
</dbReference>
<feature type="binding site" evidence="14">
    <location>
        <position position="244"/>
    </location>
    <ligand>
        <name>Ca(2+)</name>
        <dbReference type="ChEBI" id="CHEBI:29108"/>
        <label>3</label>
    </ligand>
</feature>
<dbReference type="PROSITE" id="PS00024">
    <property type="entry name" value="HEMOPEXIN"/>
    <property type="match status" value="1"/>
</dbReference>
<evidence type="ECO:0000256" key="11">
    <source>
        <dbReference type="ARBA" id="ARBA00023157"/>
    </source>
</evidence>
<evidence type="ECO:0000256" key="10">
    <source>
        <dbReference type="ARBA" id="ARBA00023145"/>
    </source>
</evidence>
<dbReference type="GO" id="GO:0030574">
    <property type="term" value="P:collagen catabolic process"/>
    <property type="evidence" value="ECO:0007669"/>
    <property type="project" value="TreeGrafter"/>
</dbReference>
<feature type="binding site" evidence="14">
    <location>
        <position position="245"/>
    </location>
    <ligand>
        <name>Ca(2+)</name>
        <dbReference type="ChEBI" id="CHEBI:29108"/>
        <label>1</label>
    </ligand>
</feature>
<evidence type="ECO:0000259" key="19">
    <source>
        <dbReference type="SMART" id="SM00235"/>
    </source>
</evidence>
<dbReference type="OrthoDB" id="406838at2759"/>
<dbReference type="PANTHER" id="PTHR10201:SF291">
    <property type="entry name" value="MATRIX METALLOPROTEINASE 1, ISOFORM C-RELATED"/>
    <property type="match status" value="1"/>
</dbReference>
<dbReference type="InterPro" id="IPR000585">
    <property type="entry name" value="Hemopexin-like_dom"/>
</dbReference>
<feature type="binding site" evidence="14">
    <location>
        <position position="283"/>
    </location>
    <ligand>
        <name>Zn(2+)</name>
        <dbReference type="ChEBI" id="CHEBI:29105"/>
        <label>2</label>
        <note>catalytic</note>
    </ligand>
</feature>
<feature type="region of interest" description="Disordered" evidence="17">
    <location>
        <begin position="1"/>
        <end position="23"/>
    </location>
</feature>
<accession>A0A034VPK7</accession>
<feature type="binding site" evidence="13">
    <location>
        <position position="275"/>
    </location>
    <ligand>
        <name>Zn(2+)</name>
        <dbReference type="ChEBI" id="CHEBI:29105"/>
        <label>2</label>
        <note>catalytic</note>
    </ligand>
</feature>
<keyword evidence="9" id="KW-0482">Metalloprotease</keyword>
<feature type="repeat" description="Hemopexin" evidence="16">
    <location>
        <begin position="390"/>
        <end position="435"/>
    </location>
</feature>
<feature type="binding site" evidence="14">
    <location>
        <position position="240"/>
    </location>
    <ligand>
        <name>Ca(2+)</name>
        <dbReference type="ChEBI" id="CHEBI:29108"/>
        <label>2</label>
    </ligand>
</feature>
<feature type="binding site" evidence="14">
    <location>
        <position position="238"/>
    </location>
    <ligand>
        <name>Ca(2+)</name>
        <dbReference type="ChEBI" id="CHEBI:29108"/>
        <label>2</label>
    </ligand>
</feature>
<dbReference type="InterPro" id="IPR036365">
    <property type="entry name" value="PGBD-like_sf"/>
</dbReference>
<keyword evidence="10" id="KW-0865">Zymogen</keyword>
<evidence type="ECO:0000256" key="1">
    <source>
        <dbReference type="ARBA" id="ARBA00010370"/>
    </source>
</evidence>
<evidence type="ECO:0000256" key="7">
    <source>
        <dbReference type="ARBA" id="ARBA00022833"/>
    </source>
</evidence>
<feature type="binding site" evidence="14">
    <location>
        <position position="242"/>
    </location>
    <ligand>
        <name>Zn(2+)</name>
        <dbReference type="ChEBI" id="CHEBI:29105"/>
        <label>1</label>
    </ligand>
</feature>
<keyword evidence="5" id="KW-0677">Repeat</keyword>
<feature type="binding site" evidence="14">
    <location>
        <position position="247"/>
    </location>
    <ligand>
        <name>Ca(2+)</name>
        <dbReference type="ChEBI" id="CHEBI:29108"/>
        <label>1</label>
    </ligand>
</feature>
<dbReference type="AlphaFoldDB" id="A0A034VPK7"/>
<feature type="repeat" description="Hemopexin" evidence="16">
    <location>
        <begin position="344"/>
        <end position="389"/>
    </location>
</feature>
<feature type="binding site" evidence="13">
    <location>
        <position position="269"/>
    </location>
    <ligand>
        <name>Zn(2+)</name>
        <dbReference type="ChEBI" id="CHEBI:29105"/>
        <label>2</label>
        <note>catalytic</note>
    </ligand>
</feature>
<dbReference type="InterPro" id="IPR033739">
    <property type="entry name" value="M10A_MMP"/>
</dbReference>
<dbReference type="InterPro" id="IPR002477">
    <property type="entry name" value="Peptidoglycan-bd-like"/>
</dbReference>
<dbReference type="SUPFAM" id="SSF50923">
    <property type="entry name" value="Hemopexin-like domain"/>
    <property type="match status" value="1"/>
</dbReference>
<dbReference type="CDD" id="cd00094">
    <property type="entry name" value="HX"/>
    <property type="match status" value="1"/>
</dbReference>
<dbReference type="InterPro" id="IPR001818">
    <property type="entry name" value="Pept_M10_metallopeptidase"/>
</dbReference>
<dbReference type="CDD" id="cd04278">
    <property type="entry name" value="ZnMc_MMP"/>
    <property type="match status" value="1"/>
</dbReference>
<keyword evidence="4" id="KW-0732">Signal</keyword>
<dbReference type="Pfam" id="PF01471">
    <property type="entry name" value="PG_binding_1"/>
    <property type="match status" value="1"/>
</dbReference>
<gene>
    <name evidence="20" type="primary">MMP14</name>
</gene>
<evidence type="ECO:0000256" key="3">
    <source>
        <dbReference type="ARBA" id="ARBA00022723"/>
    </source>
</evidence>
<reference evidence="20" key="1">
    <citation type="journal article" date="2014" name="BMC Genomics">
        <title>Characterizing the developmental transcriptome of the oriental fruit fly, Bactrocera dorsalis (Diptera: Tephritidae) through comparative genomic analysis with Drosophila melanogaster utilizing modENCODE datasets.</title>
        <authorList>
            <person name="Geib S.M."/>
            <person name="Calla B."/>
            <person name="Hall B."/>
            <person name="Hou S."/>
            <person name="Manoukis N.C."/>
        </authorList>
    </citation>
    <scope>NUCLEOTIDE SEQUENCE</scope>
    <source>
        <strain evidence="20">Punador</strain>
    </source>
</reference>
<dbReference type="InterPro" id="IPR018487">
    <property type="entry name" value="Hemopexin-like_repeat"/>
</dbReference>
<dbReference type="Pfam" id="PF00045">
    <property type="entry name" value="Hemopexin"/>
    <property type="match status" value="4"/>
</dbReference>
<dbReference type="PROSITE" id="PS51642">
    <property type="entry name" value="HEMOPEXIN_2"/>
    <property type="match status" value="4"/>
</dbReference>
<dbReference type="InterPro" id="IPR024079">
    <property type="entry name" value="MetalloPept_cat_dom_sf"/>
</dbReference>
<dbReference type="Gene3D" id="3.40.390.10">
    <property type="entry name" value="Collagenase (Catalytic Domain)"/>
    <property type="match status" value="1"/>
</dbReference>
<comment type="cofactor">
    <cofactor evidence="14">
        <name>Ca(2+)</name>
        <dbReference type="ChEBI" id="CHEBI:29108"/>
    </cofactor>
    <text evidence="14">Can bind about 5 Ca(2+) ions per subunit.</text>
</comment>
<comment type="similarity">
    <text evidence="1">Belongs to the peptidase M10A family.</text>
</comment>
<dbReference type="GO" id="GO:0030198">
    <property type="term" value="P:extracellular matrix organization"/>
    <property type="evidence" value="ECO:0007669"/>
    <property type="project" value="TreeGrafter"/>
</dbReference>
<dbReference type="FunFam" id="3.40.390.10:FF:000022">
    <property type="entry name" value="Matrix metalloproteinase 1, isoform C"/>
    <property type="match status" value="1"/>
</dbReference>
<evidence type="ECO:0000256" key="8">
    <source>
        <dbReference type="ARBA" id="ARBA00022837"/>
    </source>
</evidence>
<feature type="transmembrane region" description="Helical" evidence="18">
    <location>
        <begin position="46"/>
        <end position="63"/>
    </location>
</feature>
<name>A0A034VPK7_BACDO</name>
<feature type="binding site" description="in inhibited form" evidence="14">
    <location>
        <position position="133"/>
    </location>
    <ligand>
        <name>Zn(2+)</name>
        <dbReference type="ChEBI" id="CHEBI:29105"/>
        <label>2</label>
        <note>catalytic</note>
    </ligand>
</feature>
<dbReference type="SUPFAM" id="SSF55486">
    <property type="entry name" value="Metalloproteases ('zincins'), catalytic domain"/>
    <property type="match status" value="1"/>
</dbReference>
<evidence type="ECO:0000256" key="15">
    <source>
        <dbReference type="PIRSR" id="PIRSR621190-4"/>
    </source>
</evidence>
<dbReference type="InterPro" id="IPR021190">
    <property type="entry name" value="Pept_M10A"/>
</dbReference>
<dbReference type="GO" id="GO:0031012">
    <property type="term" value="C:extracellular matrix"/>
    <property type="evidence" value="ECO:0007669"/>
    <property type="project" value="InterPro"/>
</dbReference>
<keyword evidence="18" id="KW-0812">Transmembrane</keyword>
<feature type="modified residue" description="Phosphotyrosine; by PKDCC" evidence="15">
    <location>
        <position position="424"/>
    </location>
</feature>
<evidence type="ECO:0000256" key="14">
    <source>
        <dbReference type="PIRSR" id="PIRSR621190-2"/>
    </source>
</evidence>
<dbReference type="InterPro" id="IPR018486">
    <property type="entry name" value="Hemopexin_CS"/>
</dbReference>
<dbReference type="GO" id="GO:0008270">
    <property type="term" value="F:zinc ion binding"/>
    <property type="evidence" value="ECO:0007669"/>
    <property type="project" value="InterPro"/>
</dbReference>
<comment type="cofactor">
    <cofactor evidence="14">
        <name>Zn(2+)</name>
        <dbReference type="ChEBI" id="CHEBI:29105"/>
    </cofactor>
    <text evidence="14">Binds 2 Zn(2+) ions per subunit.</text>
</comment>
<evidence type="ECO:0000256" key="13">
    <source>
        <dbReference type="PIRSR" id="PIRSR001191-2"/>
    </source>
</evidence>